<keyword evidence="3" id="KW-1185">Reference proteome</keyword>
<proteinExistence type="predicted"/>
<evidence type="ECO:0000313" key="3">
    <source>
        <dbReference type="Proteomes" id="UP000042958"/>
    </source>
</evidence>
<dbReference type="EMBL" id="CDHK01000004">
    <property type="protein sequence ID" value="CEO60429.1"/>
    <property type="molecule type" value="Genomic_DNA"/>
</dbReference>
<evidence type="ECO:0008006" key="4">
    <source>
        <dbReference type="Google" id="ProtNLM"/>
    </source>
</evidence>
<dbReference type="AlphaFoldDB" id="A0A0F7VEP5"/>
<gene>
    <name evidence="2" type="ORF">PMG11_05058</name>
</gene>
<protein>
    <recommendedName>
        <fullName evidence="4">Cysteine-rich transmembrane CYSTM domain-containing protein</fullName>
    </recommendedName>
</protein>
<dbReference type="OrthoDB" id="4353321at2759"/>
<feature type="region of interest" description="Disordered" evidence="1">
    <location>
        <begin position="1"/>
        <end position="56"/>
    </location>
</feature>
<accession>A0A0F7VEP5</accession>
<organism evidence="2 3">
    <name type="scientific">Penicillium brasilianum</name>
    <dbReference type="NCBI Taxonomy" id="104259"/>
    <lineage>
        <taxon>Eukaryota</taxon>
        <taxon>Fungi</taxon>
        <taxon>Dikarya</taxon>
        <taxon>Ascomycota</taxon>
        <taxon>Pezizomycotina</taxon>
        <taxon>Eurotiomycetes</taxon>
        <taxon>Eurotiomycetidae</taxon>
        <taxon>Eurotiales</taxon>
        <taxon>Aspergillaceae</taxon>
        <taxon>Penicillium</taxon>
    </lineage>
</organism>
<reference evidence="3" key="1">
    <citation type="journal article" date="2015" name="Genome Announc.">
        <title>Draft genome sequence of the fungus Penicillium brasilianum MG11.</title>
        <authorList>
            <person name="Horn F."/>
            <person name="Linde J."/>
            <person name="Mattern D.J."/>
            <person name="Walther G."/>
            <person name="Guthke R."/>
            <person name="Brakhage A.A."/>
            <person name="Valiante V."/>
        </authorList>
    </citation>
    <scope>NUCLEOTIDE SEQUENCE [LARGE SCALE GENOMIC DNA]</scope>
    <source>
        <strain evidence="3">MG11</strain>
    </source>
</reference>
<evidence type="ECO:0000313" key="2">
    <source>
        <dbReference type="EMBL" id="CEO60429.1"/>
    </source>
</evidence>
<evidence type="ECO:0000256" key="1">
    <source>
        <dbReference type="SAM" id="MobiDB-lite"/>
    </source>
</evidence>
<name>A0A0F7VEP5_PENBI</name>
<dbReference type="Proteomes" id="UP000042958">
    <property type="component" value="Unassembled WGS sequence"/>
</dbReference>
<sequence length="83" mass="9014">MFDAIKNWFSPAQENENKWDARNVQLQQPNSPAGPVMNNEAVTQQPGGPEQMNVHMRGGGEGEDVCCGVCAGLCCFECCECCC</sequence>